<organism evidence="8 9">
    <name type="scientific">Vitis vinifera</name>
    <name type="common">Grape</name>
    <dbReference type="NCBI Taxonomy" id="29760"/>
    <lineage>
        <taxon>Eukaryota</taxon>
        <taxon>Viridiplantae</taxon>
        <taxon>Streptophyta</taxon>
        <taxon>Embryophyta</taxon>
        <taxon>Tracheophyta</taxon>
        <taxon>Spermatophyta</taxon>
        <taxon>Magnoliopsida</taxon>
        <taxon>eudicotyledons</taxon>
        <taxon>Gunneridae</taxon>
        <taxon>Pentapetalae</taxon>
        <taxon>rosids</taxon>
        <taxon>Vitales</taxon>
        <taxon>Vitaceae</taxon>
        <taxon>Viteae</taxon>
        <taxon>Vitis</taxon>
    </lineage>
</organism>
<keyword evidence="2 8" id="KW-0132">Cell division</keyword>
<dbReference type="InterPro" id="IPR036322">
    <property type="entry name" value="WD40_repeat_dom_sf"/>
</dbReference>
<evidence type="ECO:0000256" key="2">
    <source>
        <dbReference type="ARBA" id="ARBA00022618"/>
    </source>
</evidence>
<dbReference type="PANTHER" id="PTHR19918:SF8">
    <property type="entry name" value="FI02843P"/>
    <property type="match status" value="1"/>
</dbReference>
<evidence type="ECO:0000256" key="4">
    <source>
        <dbReference type="ARBA" id="ARBA00022776"/>
    </source>
</evidence>
<accession>A0A438DK31</accession>
<evidence type="ECO:0000256" key="5">
    <source>
        <dbReference type="ARBA" id="ARBA00023306"/>
    </source>
</evidence>
<dbReference type="InterPro" id="IPR001680">
    <property type="entry name" value="WD40_rpt"/>
</dbReference>
<name>A0A438DK31_VITVI</name>
<evidence type="ECO:0000313" key="8">
    <source>
        <dbReference type="EMBL" id="RVW35830.1"/>
    </source>
</evidence>
<evidence type="ECO:0000256" key="7">
    <source>
        <dbReference type="PROSITE-ProRule" id="PRU00221"/>
    </source>
</evidence>
<reference evidence="8 9" key="1">
    <citation type="journal article" date="2018" name="PLoS Genet.">
        <title>Population sequencing reveals clonal diversity and ancestral inbreeding in the grapevine cultivar Chardonnay.</title>
        <authorList>
            <person name="Roach M.J."/>
            <person name="Johnson D.L."/>
            <person name="Bohlmann J."/>
            <person name="van Vuuren H.J."/>
            <person name="Jones S.J."/>
            <person name="Pretorius I.S."/>
            <person name="Schmidt S.A."/>
            <person name="Borneman A.R."/>
        </authorList>
    </citation>
    <scope>NUCLEOTIDE SEQUENCE [LARGE SCALE GENOMIC DNA]</scope>
    <source>
        <strain evidence="9">cv. Chardonnay</strain>
        <tissue evidence="8">Leaf</tissue>
    </source>
</reference>
<evidence type="ECO:0000256" key="1">
    <source>
        <dbReference type="ARBA" id="ARBA00022574"/>
    </source>
</evidence>
<sequence length="464" mass="52060">MGTVFDNSAEEEDEQRCGGSVAKVEAEKWSWREMKLRAHGTETQRTIIREAHLLQLMAPLWRPCYSLPAISLPRSPAIDPRNRSSMADPLSVLLLARLSRGSLNSCPQQVQFLQRWENLDRFIPNRSAMDFDFAHYMLTERGKGKENQSVRSQSKEAYLKLLAETFNMNRSRILAFKNKPPTPVKLIPDEFYSSVHQSKPSKPLRRIPQQCSRTCSSKHGIFVDASNGSASELVTVDDENGPVTSVSWAADGQYIAIGLNSSDVQLWDSTANRSGLLRGCHQSRVGSLDWKNHILTTGGMDGQIINNDRGGGNDNLLHIWDRSMASMHSRSQWLHRLEDHTAAVKALAWCPFQRNLLASGGGGSDGCIKFWNTPHWRMLELSGHWLTESNDPLDVSINGEDCLSLLVIHPEFFSWLRVQMGVIVATAAGDETLKFWNAFGTPEVKKAAPKAEHPGPFPHLRRIR</sequence>
<evidence type="ECO:0000256" key="3">
    <source>
        <dbReference type="ARBA" id="ARBA00022737"/>
    </source>
</evidence>
<feature type="repeat" description="WD" evidence="7">
    <location>
        <begin position="236"/>
        <end position="268"/>
    </location>
</feature>
<dbReference type="EMBL" id="QGNW01001593">
    <property type="protein sequence ID" value="RVW35830.1"/>
    <property type="molecule type" value="Genomic_DNA"/>
</dbReference>
<evidence type="ECO:0000313" key="9">
    <source>
        <dbReference type="Proteomes" id="UP000288805"/>
    </source>
</evidence>
<dbReference type="AlphaFoldDB" id="A0A438DK31"/>
<evidence type="ECO:0000256" key="6">
    <source>
        <dbReference type="ARBA" id="ARBA00023425"/>
    </source>
</evidence>
<keyword evidence="4" id="KW-0498">Mitosis</keyword>
<dbReference type="PANTHER" id="PTHR19918">
    <property type="entry name" value="CELL DIVISION CYCLE 20 CDC20 FIZZY -RELATED"/>
    <property type="match status" value="1"/>
</dbReference>
<protein>
    <submittedName>
        <fullName evidence="8">Cell division cycle 20.1, cofactor of APC complex</fullName>
    </submittedName>
</protein>
<dbReference type="GO" id="GO:0016567">
    <property type="term" value="P:protein ubiquitination"/>
    <property type="evidence" value="ECO:0007669"/>
    <property type="project" value="UniProtKB-UniPathway"/>
</dbReference>
<comment type="caution">
    <text evidence="8">The sequence shown here is derived from an EMBL/GenBank/DDBJ whole genome shotgun (WGS) entry which is preliminary data.</text>
</comment>
<dbReference type="Pfam" id="PF00400">
    <property type="entry name" value="WD40"/>
    <property type="match status" value="2"/>
</dbReference>
<dbReference type="InterPro" id="IPR015943">
    <property type="entry name" value="WD40/YVTN_repeat-like_dom_sf"/>
</dbReference>
<dbReference type="Proteomes" id="UP000288805">
    <property type="component" value="Unassembled WGS sequence"/>
</dbReference>
<dbReference type="GO" id="GO:0097027">
    <property type="term" value="F:ubiquitin-protein transferase activator activity"/>
    <property type="evidence" value="ECO:0007669"/>
    <property type="project" value="InterPro"/>
</dbReference>
<keyword evidence="1 7" id="KW-0853">WD repeat</keyword>
<dbReference type="GO" id="GO:0010997">
    <property type="term" value="F:anaphase-promoting complex binding"/>
    <property type="evidence" value="ECO:0007669"/>
    <property type="project" value="InterPro"/>
</dbReference>
<dbReference type="SMART" id="SM00320">
    <property type="entry name" value="WD40"/>
    <property type="match status" value="4"/>
</dbReference>
<dbReference type="PROSITE" id="PS50082">
    <property type="entry name" value="WD_REPEATS_2"/>
    <property type="match status" value="1"/>
</dbReference>
<gene>
    <name evidence="8" type="primary">CDC20-1_12</name>
    <name evidence="8" type="ORF">CK203_082517</name>
</gene>
<dbReference type="Gene3D" id="2.130.10.10">
    <property type="entry name" value="YVTN repeat-like/Quinoprotein amine dehydrogenase"/>
    <property type="match status" value="1"/>
</dbReference>
<keyword evidence="3" id="KW-0677">Repeat</keyword>
<comment type="function">
    <text evidence="6">Component of the anaphase promoting complex/cyclosome (APC/C), a cell cycle-regulated E3 ubiquitin-protein ligase complex that controls progression through mitosis and the G1 phase of the cell cycle.</text>
</comment>
<proteinExistence type="predicted"/>
<dbReference type="SUPFAM" id="SSF50978">
    <property type="entry name" value="WD40 repeat-like"/>
    <property type="match status" value="1"/>
</dbReference>
<keyword evidence="5" id="KW-0131">Cell cycle</keyword>
<dbReference type="InterPro" id="IPR033010">
    <property type="entry name" value="Cdc20/Fizzy"/>
</dbReference>
<dbReference type="GO" id="GO:0051301">
    <property type="term" value="P:cell division"/>
    <property type="evidence" value="ECO:0007669"/>
    <property type="project" value="UniProtKB-KW"/>
</dbReference>
<dbReference type="UniPathway" id="UPA00143"/>